<proteinExistence type="predicted"/>
<keyword evidence="1" id="KW-0812">Transmembrane</keyword>
<dbReference type="AlphaFoldDB" id="A0AAW9IYY6"/>
<evidence type="ECO:0000313" key="2">
    <source>
        <dbReference type="EMBL" id="MDZ5035366.1"/>
    </source>
</evidence>
<dbReference type="Proteomes" id="UP001289066">
    <property type="component" value="Unassembled WGS sequence"/>
</dbReference>
<keyword evidence="1" id="KW-0472">Membrane</keyword>
<keyword evidence="1" id="KW-1133">Transmembrane helix</keyword>
<feature type="non-terminal residue" evidence="2">
    <location>
        <position position="105"/>
    </location>
</feature>
<protein>
    <recommendedName>
        <fullName evidence="4">DUF3592 domain-containing protein</fullName>
    </recommendedName>
</protein>
<dbReference type="EMBL" id="WNVG01001563">
    <property type="protein sequence ID" value="MDZ5035366.1"/>
    <property type="molecule type" value="Genomic_DNA"/>
</dbReference>
<sequence length="105" mass="12133">MGVLFAIIGLILTMFTFFYLEKNIILNKKSIIKKAKVIGFESYTYLMPGTEYNTVYNANLYPILEVEDDDKKVKIALSYLSNKINLERGDEIEVIYPKGKIEKLK</sequence>
<gene>
    <name evidence="2" type="ORF">GNF81_22045</name>
</gene>
<accession>A0AAW9IYY6</accession>
<reference evidence="2" key="1">
    <citation type="submission" date="2019-11" db="EMBL/GenBank/DDBJ databases">
        <title>Characterization of Clostridium perfringens isolates from swine manure treated agricultural soils.</title>
        <authorList>
            <person name="Wushke S.T."/>
        </authorList>
    </citation>
    <scope>NUCLEOTIDE SEQUENCE</scope>
    <source>
        <strain evidence="2">X15</strain>
    </source>
</reference>
<comment type="caution">
    <text evidence="2">The sequence shown here is derived from an EMBL/GenBank/DDBJ whole genome shotgun (WGS) entry which is preliminary data.</text>
</comment>
<organism evidence="2 3">
    <name type="scientific">Clostridium perfringens</name>
    <dbReference type="NCBI Taxonomy" id="1502"/>
    <lineage>
        <taxon>Bacteria</taxon>
        <taxon>Bacillati</taxon>
        <taxon>Bacillota</taxon>
        <taxon>Clostridia</taxon>
        <taxon>Eubacteriales</taxon>
        <taxon>Clostridiaceae</taxon>
        <taxon>Clostridium</taxon>
    </lineage>
</organism>
<evidence type="ECO:0000313" key="3">
    <source>
        <dbReference type="Proteomes" id="UP001289066"/>
    </source>
</evidence>
<evidence type="ECO:0008006" key="4">
    <source>
        <dbReference type="Google" id="ProtNLM"/>
    </source>
</evidence>
<name>A0AAW9IYY6_CLOPF</name>
<dbReference type="RefSeq" id="WP_322413662.1">
    <property type="nucleotide sequence ID" value="NZ_WNVG01001563.1"/>
</dbReference>
<feature type="transmembrane region" description="Helical" evidence="1">
    <location>
        <begin position="6"/>
        <end position="26"/>
    </location>
</feature>
<evidence type="ECO:0000256" key="1">
    <source>
        <dbReference type="SAM" id="Phobius"/>
    </source>
</evidence>